<feature type="compositionally biased region" description="Basic and acidic residues" evidence="1">
    <location>
        <begin position="54"/>
        <end position="63"/>
    </location>
</feature>
<accession>A0A165EVY7</accession>
<sequence>MSATDTPAAAVDEHHVAHRDEDSEPVTIPEHDDGSPDFISFSESAPLRPLSFDIRTREERMSQPEEESLSSFLSLTPDPPSTDRVAGDSSFLSFADTPPTSSTPDPLSETLLVVQEEEEEEEEEDIGGEAKEEEEVKEVIVGDRDEEIDLGDAILLESGRDETVVIDEEAGDSQVEGFYYDKELKRWVPAKKA</sequence>
<dbReference type="Proteomes" id="UP000077266">
    <property type="component" value="Unassembled WGS sequence"/>
</dbReference>
<evidence type="ECO:0000256" key="1">
    <source>
        <dbReference type="SAM" id="MobiDB-lite"/>
    </source>
</evidence>
<protein>
    <submittedName>
        <fullName evidence="2">Uncharacterized protein</fullName>
    </submittedName>
</protein>
<proteinExistence type="predicted"/>
<reference evidence="2 3" key="1">
    <citation type="journal article" date="2016" name="Mol. Biol. Evol.">
        <title>Comparative Genomics of Early-Diverging Mushroom-Forming Fungi Provides Insights into the Origins of Lignocellulose Decay Capabilities.</title>
        <authorList>
            <person name="Nagy L.G."/>
            <person name="Riley R."/>
            <person name="Tritt A."/>
            <person name="Adam C."/>
            <person name="Daum C."/>
            <person name="Floudas D."/>
            <person name="Sun H."/>
            <person name="Yadav J.S."/>
            <person name="Pangilinan J."/>
            <person name="Larsson K.H."/>
            <person name="Matsuura K."/>
            <person name="Barry K."/>
            <person name="Labutti K."/>
            <person name="Kuo R."/>
            <person name="Ohm R.A."/>
            <person name="Bhattacharya S.S."/>
            <person name="Shirouzu T."/>
            <person name="Yoshinaga Y."/>
            <person name="Martin F.M."/>
            <person name="Grigoriev I.V."/>
            <person name="Hibbett D.S."/>
        </authorList>
    </citation>
    <scope>NUCLEOTIDE SEQUENCE [LARGE SCALE GENOMIC DNA]</scope>
    <source>
        <strain evidence="2 3">HHB12029</strain>
    </source>
</reference>
<feature type="compositionally biased region" description="Acidic residues" evidence="1">
    <location>
        <begin position="115"/>
        <end position="136"/>
    </location>
</feature>
<keyword evidence="3" id="KW-1185">Reference proteome</keyword>
<evidence type="ECO:0000313" key="2">
    <source>
        <dbReference type="EMBL" id="KZV87811.1"/>
    </source>
</evidence>
<feature type="compositionally biased region" description="Low complexity" evidence="1">
    <location>
        <begin position="96"/>
        <end position="112"/>
    </location>
</feature>
<evidence type="ECO:0000313" key="3">
    <source>
        <dbReference type="Proteomes" id="UP000077266"/>
    </source>
</evidence>
<dbReference type="InParanoid" id="A0A165EVY7"/>
<dbReference type="EMBL" id="KV426115">
    <property type="protein sequence ID" value="KZV87811.1"/>
    <property type="molecule type" value="Genomic_DNA"/>
</dbReference>
<feature type="compositionally biased region" description="Basic and acidic residues" evidence="1">
    <location>
        <begin position="11"/>
        <end position="21"/>
    </location>
</feature>
<feature type="region of interest" description="Disordered" evidence="1">
    <location>
        <begin position="1"/>
        <end position="144"/>
    </location>
</feature>
<name>A0A165EVY7_EXIGL</name>
<dbReference type="AlphaFoldDB" id="A0A165EVY7"/>
<organism evidence="2 3">
    <name type="scientific">Exidia glandulosa HHB12029</name>
    <dbReference type="NCBI Taxonomy" id="1314781"/>
    <lineage>
        <taxon>Eukaryota</taxon>
        <taxon>Fungi</taxon>
        <taxon>Dikarya</taxon>
        <taxon>Basidiomycota</taxon>
        <taxon>Agaricomycotina</taxon>
        <taxon>Agaricomycetes</taxon>
        <taxon>Auriculariales</taxon>
        <taxon>Exidiaceae</taxon>
        <taxon>Exidia</taxon>
    </lineage>
</organism>
<gene>
    <name evidence="2" type="ORF">EXIGLDRAFT_194609</name>
</gene>